<sequence length="286" mass="31714">MKKSIVNILIVVGSMIVLPSQAQLLKKIQNAAAQGVENATTKKARESSEKATTNAIEGMFEGMMEPAPTESDYSFTGYSVMEVTTTDKKGKSEDPMQIQYLLSSNAEFMGMAFTDPKQPNMTTVSIMDSKNQAVVILLDDKGKKSSMAMKMDYDKMQEMVDEEAEEQIETPDYTITKTGNSKSILGYPCEEYLVTTEDGTGNYWVTEKPIDGFSMFSPQSNPMISSKTMDRYTSLFSNAPKGTFMEMIFTDKDGSVTDMKVVELETNSPRKFEMSDYPNMMAGAGK</sequence>
<dbReference type="RefSeq" id="WP_343852622.1">
    <property type="nucleotide sequence ID" value="NZ_BAAAFI010000034.1"/>
</dbReference>
<gene>
    <name evidence="2" type="ORF">GCM10009119_27920</name>
</gene>
<feature type="domain" description="DUF4412" evidence="1">
    <location>
        <begin position="75"/>
        <end position="267"/>
    </location>
</feature>
<dbReference type="InterPro" id="IPR025524">
    <property type="entry name" value="DUF4412"/>
</dbReference>
<dbReference type="Pfam" id="PF14371">
    <property type="entry name" value="DUF4412"/>
    <property type="match status" value="1"/>
</dbReference>
<evidence type="ECO:0000313" key="3">
    <source>
        <dbReference type="Proteomes" id="UP001500469"/>
    </source>
</evidence>
<dbReference type="Proteomes" id="UP001500469">
    <property type="component" value="Unassembled WGS sequence"/>
</dbReference>
<comment type="caution">
    <text evidence="2">The sequence shown here is derived from an EMBL/GenBank/DDBJ whole genome shotgun (WGS) entry which is preliminary data.</text>
</comment>
<name>A0ABP3YEG0_9BACT</name>
<accession>A0ABP3YEG0</accession>
<protein>
    <recommendedName>
        <fullName evidence="1">DUF4412 domain-containing protein</fullName>
    </recommendedName>
</protein>
<evidence type="ECO:0000313" key="2">
    <source>
        <dbReference type="EMBL" id="GAA0879823.1"/>
    </source>
</evidence>
<reference evidence="3" key="1">
    <citation type="journal article" date="2019" name="Int. J. Syst. Evol. Microbiol.">
        <title>The Global Catalogue of Microorganisms (GCM) 10K type strain sequencing project: providing services to taxonomists for standard genome sequencing and annotation.</title>
        <authorList>
            <consortium name="The Broad Institute Genomics Platform"/>
            <consortium name="The Broad Institute Genome Sequencing Center for Infectious Disease"/>
            <person name="Wu L."/>
            <person name="Ma J."/>
        </authorList>
    </citation>
    <scope>NUCLEOTIDE SEQUENCE [LARGE SCALE GENOMIC DNA]</scope>
    <source>
        <strain evidence="3">JCM 16112</strain>
    </source>
</reference>
<keyword evidence="3" id="KW-1185">Reference proteome</keyword>
<evidence type="ECO:0000259" key="1">
    <source>
        <dbReference type="Pfam" id="PF14371"/>
    </source>
</evidence>
<dbReference type="EMBL" id="BAAAFI010000034">
    <property type="protein sequence ID" value="GAA0879823.1"/>
    <property type="molecule type" value="Genomic_DNA"/>
</dbReference>
<proteinExistence type="predicted"/>
<organism evidence="2 3">
    <name type="scientific">Algoriphagus jejuensis</name>
    <dbReference type="NCBI Taxonomy" id="419934"/>
    <lineage>
        <taxon>Bacteria</taxon>
        <taxon>Pseudomonadati</taxon>
        <taxon>Bacteroidota</taxon>
        <taxon>Cytophagia</taxon>
        <taxon>Cytophagales</taxon>
        <taxon>Cyclobacteriaceae</taxon>
        <taxon>Algoriphagus</taxon>
    </lineage>
</organism>